<dbReference type="Gene3D" id="3.30.450.20">
    <property type="entry name" value="PAS domain"/>
    <property type="match status" value="2"/>
</dbReference>
<comment type="catalytic activity">
    <reaction evidence="1">
        <text>ATP + protein L-histidine = ADP + protein N-phospho-L-histidine.</text>
        <dbReference type="EC" id="2.7.13.3"/>
    </reaction>
</comment>
<evidence type="ECO:0000259" key="6">
    <source>
        <dbReference type="PROSITE" id="PS50109"/>
    </source>
</evidence>
<feature type="domain" description="Histidine kinase" evidence="6">
    <location>
        <begin position="270"/>
        <end position="458"/>
    </location>
</feature>
<dbReference type="PANTHER" id="PTHR43304">
    <property type="entry name" value="PHYTOCHROME-LIKE PROTEIN CPH1"/>
    <property type="match status" value="1"/>
</dbReference>
<dbReference type="SMART" id="SM00091">
    <property type="entry name" value="PAS"/>
    <property type="match status" value="2"/>
</dbReference>
<accession>A0A7C3RLG6</accession>
<keyword evidence="5 8" id="KW-0418">Kinase</keyword>
<dbReference type="InterPro" id="IPR035965">
    <property type="entry name" value="PAS-like_dom_sf"/>
</dbReference>
<dbReference type="GO" id="GO:0004673">
    <property type="term" value="F:protein histidine kinase activity"/>
    <property type="evidence" value="ECO:0007669"/>
    <property type="project" value="UniProtKB-EC"/>
</dbReference>
<dbReference type="NCBIfam" id="TIGR00229">
    <property type="entry name" value="sensory_box"/>
    <property type="match status" value="2"/>
</dbReference>
<dbReference type="CDD" id="cd00075">
    <property type="entry name" value="HATPase"/>
    <property type="match status" value="1"/>
</dbReference>
<dbReference type="Pfam" id="PF00989">
    <property type="entry name" value="PAS"/>
    <property type="match status" value="1"/>
</dbReference>
<reference evidence="8" key="1">
    <citation type="journal article" date="2020" name="mSystems">
        <title>Genome- and Community-Level Interaction Insights into Carbon Utilization and Element Cycling Functions of Hydrothermarchaeota in Hydrothermal Sediment.</title>
        <authorList>
            <person name="Zhou Z."/>
            <person name="Liu Y."/>
            <person name="Xu W."/>
            <person name="Pan J."/>
            <person name="Luo Z.H."/>
            <person name="Li M."/>
        </authorList>
    </citation>
    <scope>NUCLEOTIDE SEQUENCE [LARGE SCALE GENOMIC DNA]</scope>
    <source>
        <strain evidence="8">SpSt-87</strain>
    </source>
</reference>
<evidence type="ECO:0000256" key="3">
    <source>
        <dbReference type="ARBA" id="ARBA00022553"/>
    </source>
</evidence>
<dbReference type="InterPro" id="IPR005467">
    <property type="entry name" value="His_kinase_dom"/>
</dbReference>
<dbReference type="Pfam" id="PF08447">
    <property type="entry name" value="PAS_3"/>
    <property type="match status" value="1"/>
</dbReference>
<dbReference type="InterPro" id="IPR013767">
    <property type="entry name" value="PAS_fold"/>
</dbReference>
<dbReference type="AlphaFoldDB" id="A0A7C3RLG6"/>
<keyword evidence="4" id="KW-0808">Transferase</keyword>
<dbReference type="InterPro" id="IPR013655">
    <property type="entry name" value="PAS_fold_3"/>
</dbReference>
<dbReference type="Pfam" id="PF02518">
    <property type="entry name" value="HATPase_c"/>
    <property type="match status" value="1"/>
</dbReference>
<evidence type="ECO:0000256" key="2">
    <source>
        <dbReference type="ARBA" id="ARBA00012438"/>
    </source>
</evidence>
<dbReference type="Gene3D" id="3.30.565.10">
    <property type="entry name" value="Histidine kinase-like ATPase, C-terminal domain"/>
    <property type="match status" value="1"/>
</dbReference>
<feature type="domain" description="PAS" evidence="7">
    <location>
        <begin position="155"/>
        <end position="205"/>
    </location>
</feature>
<gene>
    <name evidence="8" type="ORF">ENW66_05475</name>
</gene>
<dbReference type="PANTHER" id="PTHR43304:SF1">
    <property type="entry name" value="PAC DOMAIN-CONTAINING PROTEIN"/>
    <property type="match status" value="1"/>
</dbReference>
<protein>
    <recommendedName>
        <fullName evidence="2">histidine kinase</fullName>
        <ecNumber evidence="2">2.7.13.3</ecNumber>
    </recommendedName>
</protein>
<dbReference type="InterPro" id="IPR052162">
    <property type="entry name" value="Sensor_kinase/Photoreceptor"/>
</dbReference>
<dbReference type="PRINTS" id="PR00344">
    <property type="entry name" value="BCTRLSENSOR"/>
</dbReference>
<sequence length="463" mass="53025">MLIVIVIMWLNDPESLWKIIENSLVGVIIFDKNLKIKYVNRAVESTTGYKKEEICGMNAFDLVAPEHLEKIANGYRKGIEGKPVFLEICYIARNKKRKWVWGYVLPMKLGNELMGVSNWIDITPYKEYQSKLKESEEFHRSLIEKSLAPVHIIQEGRIIYANESFEKLAGYRKEELYCMENLEEFIHSEDRKKVLRLYREIESGEKEAEDISFRIITGSGEVRWVTVRLVRINYQGKPAVASTALDTTETHNLANELKLKNEYLSLLNKMLRHDILNDLTVIKAAIELNDERLLKKALSKVDRISRMIYEARNLEIAGDVRREIDLAEVVREVVGNFEDVNIVLKLEEVKVFANDGIKTVVFNLVNNAIKHSGKENVEIVVETRAENGWGVLVVKDNGKGIPEELKDKIFEEGFTSGSGTGVGLFIVKKMVELYGGSIEVRDNEPSGAMFIVRLPKKFTERRA</sequence>
<evidence type="ECO:0000256" key="4">
    <source>
        <dbReference type="ARBA" id="ARBA00022679"/>
    </source>
</evidence>
<dbReference type="InterPro" id="IPR036890">
    <property type="entry name" value="HATPase_C_sf"/>
</dbReference>
<feature type="domain" description="PAS" evidence="7">
    <location>
        <begin position="12"/>
        <end position="82"/>
    </location>
</feature>
<dbReference type="InterPro" id="IPR000014">
    <property type="entry name" value="PAS"/>
</dbReference>
<dbReference type="PROSITE" id="PS50112">
    <property type="entry name" value="PAS"/>
    <property type="match status" value="2"/>
</dbReference>
<dbReference type="SUPFAM" id="SSF55874">
    <property type="entry name" value="ATPase domain of HSP90 chaperone/DNA topoisomerase II/histidine kinase"/>
    <property type="match status" value="1"/>
</dbReference>
<evidence type="ECO:0000256" key="5">
    <source>
        <dbReference type="ARBA" id="ARBA00022777"/>
    </source>
</evidence>
<comment type="caution">
    <text evidence="8">The sequence shown here is derived from an EMBL/GenBank/DDBJ whole genome shotgun (WGS) entry which is preliminary data.</text>
</comment>
<dbReference type="EC" id="2.7.13.3" evidence="2"/>
<keyword evidence="3" id="KW-0597">Phosphoprotein</keyword>
<dbReference type="SUPFAM" id="SSF55785">
    <property type="entry name" value="PYP-like sensor domain (PAS domain)"/>
    <property type="match status" value="2"/>
</dbReference>
<name>A0A7C3RLG6_ARCFL</name>
<proteinExistence type="predicted"/>
<evidence type="ECO:0000313" key="8">
    <source>
        <dbReference type="EMBL" id="HFW32385.1"/>
    </source>
</evidence>
<dbReference type="InterPro" id="IPR003594">
    <property type="entry name" value="HATPase_dom"/>
</dbReference>
<dbReference type="PROSITE" id="PS50109">
    <property type="entry name" value="HIS_KIN"/>
    <property type="match status" value="1"/>
</dbReference>
<dbReference type="EMBL" id="DTLB01000034">
    <property type="protein sequence ID" value="HFW32385.1"/>
    <property type="molecule type" value="Genomic_DNA"/>
</dbReference>
<dbReference type="GO" id="GO:0006355">
    <property type="term" value="P:regulation of DNA-templated transcription"/>
    <property type="evidence" value="ECO:0007669"/>
    <property type="project" value="InterPro"/>
</dbReference>
<dbReference type="CDD" id="cd00130">
    <property type="entry name" value="PAS"/>
    <property type="match status" value="2"/>
</dbReference>
<evidence type="ECO:0000256" key="1">
    <source>
        <dbReference type="ARBA" id="ARBA00000085"/>
    </source>
</evidence>
<dbReference type="SMART" id="SM00387">
    <property type="entry name" value="HATPase_c"/>
    <property type="match status" value="1"/>
</dbReference>
<evidence type="ECO:0000259" key="7">
    <source>
        <dbReference type="PROSITE" id="PS50112"/>
    </source>
</evidence>
<organism evidence="8">
    <name type="scientific">Archaeoglobus fulgidus</name>
    <dbReference type="NCBI Taxonomy" id="2234"/>
    <lineage>
        <taxon>Archaea</taxon>
        <taxon>Methanobacteriati</taxon>
        <taxon>Methanobacteriota</taxon>
        <taxon>Archaeoglobi</taxon>
        <taxon>Archaeoglobales</taxon>
        <taxon>Archaeoglobaceae</taxon>
        <taxon>Archaeoglobus</taxon>
    </lineage>
</organism>
<dbReference type="InterPro" id="IPR004358">
    <property type="entry name" value="Sig_transdc_His_kin-like_C"/>
</dbReference>